<proteinExistence type="predicted"/>
<evidence type="ECO:0000313" key="1">
    <source>
        <dbReference type="EMBL" id="OOK78546.1"/>
    </source>
</evidence>
<organism evidence="1 2">
    <name type="scientific">Mycobacterium kansasii</name>
    <dbReference type="NCBI Taxonomy" id="1768"/>
    <lineage>
        <taxon>Bacteria</taxon>
        <taxon>Bacillati</taxon>
        <taxon>Actinomycetota</taxon>
        <taxon>Actinomycetes</taxon>
        <taxon>Mycobacteriales</taxon>
        <taxon>Mycobacteriaceae</taxon>
        <taxon>Mycobacterium</taxon>
    </lineage>
</organism>
<dbReference type="AlphaFoldDB" id="A0A1V3XIE2"/>
<evidence type="ECO:0000313" key="2">
    <source>
        <dbReference type="Proteomes" id="UP000189229"/>
    </source>
</evidence>
<reference evidence="1 2" key="1">
    <citation type="submission" date="2017-02" db="EMBL/GenBank/DDBJ databases">
        <title>Complete genome sequences of Mycobacterium kansasii strains isolated from rhesus macaques.</title>
        <authorList>
            <person name="Panda A."/>
            <person name="Nagaraj S."/>
            <person name="Zhao X."/>
            <person name="Tettelin H."/>
            <person name="Detolla L.J."/>
        </authorList>
    </citation>
    <scope>NUCLEOTIDE SEQUENCE [LARGE SCALE GENOMIC DNA]</scope>
    <source>
        <strain evidence="1 2">11-3813</strain>
    </source>
</reference>
<gene>
    <name evidence="1" type="ORF">BZL30_3019</name>
</gene>
<accession>A0A1V3XIE2</accession>
<dbReference type="EMBL" id="MVBM01000002">
    <property type="protein sequence ID" value="OOK78546.1"/>
    <property type="molecule type" value="Genomic_DNA"/>
</dbReference>
<name>A0A1V3XIE2_MYCKA</name>
<dbReference type="Proteomes" id="UP000189229">
    <property type="component" value="Unassembled WGS sequence"/>
</dbReference>
<protein>
    <submittedName>
        <fullName evidence="1">Uncharacterized protein</fullName>
    </submittedName>
</protein>
<comment type="caution">
    <text evidence="1">The sequence shown here is derived from an EMBL/GenBank/DDBJ whole genome shotgun (WGS) entry which is preliminary data.</text>
</comment>
<sequence length="94" mass="9444">MAPALNGCCAAVASWNVWNVPSGELDFAAASFGALTTGLVGACPAYSTSTPKSYSAVRATKTSAPPFRACSTSATPLSGIANIGNPGLNFFARI</sequence>